<dbReference type="GO" id="GO:0042796">
    <property type="term" value="P:snRNA transcription by RNA polymerase III"/>
    <property type="evidence" value="ECO:0007669"/>
    <property type="project" value="TreeGrafter"/>
</dbReference>
<dbReference type="OrthoDB" id="20127at2759"/>
<name>A0A6G0T8Y3_APHGL</name>
<dbReference type="Pfam" id="PF09808">
    <property type="entry name" value="SNAPC1"/>
    <property type="match status" value="1"/>
</dbReference>
<dbReference type="EMBL" id="VYZN01000050">
    <property type="protein sequence ID" value="KAE9527865.1"/>
    <property type="molecule type" value="Genomic_DNA"/>
</dbReference>
<sequence length="423" mass="49149">MSEFEYSSSSNEDESDGEEFVFPISSNTQKKTTLNNIKVTKELRSHYSNLFIDSFSLIDLFIKSKTLTYSSFLESFSSTKFHEVYAKPNREGKHTYVSPHHYITTTQDCLAVASKFLRSKSKEARIGAVYLLYTIHRTQPFKQYLINIKMTPKDYFNTKELVNSYLNEGLPDPSYCFYQLDIKRKITITATAINPCLEANYPRVEVRKFMGRVADKCFKTQYEERKNLDIFNKLELMEYQMRQELAYINKLSNLSLGRDAVPDYKPELSRVIVEINSARTVTTVKQQIDDIDCPKKPRYKNTNIRAFPGRNEEILKDMVELSEPPIIDKNVNNCHPKKKLKLSRRKIKNHHTIKKEEPQDVPSPLPKLSTMLDSDSSCTSMNSDEDDYYGNTYGDMIWRILEGKEVNEIVDHPTTNQGEDIEM</sequence>
<evidence type="ECO:0000313" key="1">
    <source>
        <dbReference type="EMBL" id="KAE9527865.1"/>
    </source>
</evidence>
<dbReference type="AlphaFoldDB" id="A0A6G0T8Y3"/>
<comment type="caution">
    <text evidence="1">The sequence shown here is derived from an EMBL/GenBank/DDBJ whole genome shotgun (WGS) entry which is preliminary data.</text>
</comment>
<keyword evidence="2" id="KW-1185">Reference proteome</keyword>
<dbReference type="GO" id="GO:0043565">
    <property type="term" value="F:sequence-specific DNA binding"/>
    <property type="evidence" value="ECO:0007669"/>
    <property type="project" value="TreeGrafter"/>
</dbReference>
<reference evidence="1 2" key="1">
    <citation type="submission" date="2019-08" db="EMBL/GenBank/DDBJ databases">
        <title>The genome of the soybean aphid Biotype 1, its phylome, world population structure and adaptation to the North American continent.</title>
        <authorList>
            <person name="Giordano R."/>
            <person name="Donthu R.K."/>
            <person name="Hernandez A.G."/>
            <person name="Wright C.L."/>
            <person name="Zimin A.V."/>
        </authorList>
    </citation>
    <scope>NUCLEOTIDE SEQUENCE [LARGE SCALE GENOMIC DNA]</scope>
    <source>
        <tissue evidence="1">Whole aphids</tissue>
    </source>
</reference>
<protein>
    <submittedName>
        <fullName evidence="1">Uncharacterized protein</fullName>
    </submittedName>
</protein>
<dbReference type="PANTHER" id="PTHR15131:SF3">
    <property type="entry name" value="SNRNA-ACTIVATING PROTEIN COMPLEX SUBUNIT 1"/>
    <property type="match status" value="1"/>
</dbReference>
<proteinExistence type="predicted"/>
<evidence type="ECO:0000313" key="2">
    <source>
        <dbReference type="Proteomes" id="UP000475862"/>
    </source>
</evidence>
<dbReference type="GO" id="GO:0019185">
    <property type="term" value="C:snRNA-activating protein complex"/>
    <property type="evidence" value="ECO:0007669"/>
    <property type="project" value="TreeGrafter"/>
</dbReference>
<organism evidence="1 2">
    <name type="scientific">Aphis glycines</name>
    <name type="common">Soybean aphid</name>
    <dbReference type="NCBI Taxonomy" id="307491"/>
    <lineage>
        <taxon>Eukaryota</taxon>
        <taxon>Metazoa</taxon>
        <taxon>Ecdysozoa</taxon>
        <taxon>Arthropoda</taxon>
        <taxon>Hexapoda</taxon>
        <taxon>Insecta</taxon>
        <taxon>Pterygota</taxon>
        <taxon>Neoptera</taxon>
        <taxon>Paraneoptera</taxon>
        <taxon>Hemiptera</taxon>
        <taxon>Sternorrhyncha</taxon>
        <taxon>Aphidomorpha</taxon>
        <taxon>Aphidoidea</taxon>
        <taxon>Aphididae</taxon>
        <taxon>Aphidini</taxon>
        <taxon>Aphis</taxon>
        <taxon>Aphis</taxon>
    </lineage>
</organism>
<dbReference type="GO" id="GO:0042795">
    <property type="term" value="P:snRNA transcription by RNA polymerase II"/>
    <property type="evidence" value="ECO:0007669"/>
    <property type="project" value="TreeGrafter"/>
</dbReference>
<gene>
    <name evidence="1" type="ORF">AGLY_012689</name>
</gene>
<dbReference type="PANTHER" id="PTHR15131">
    <property type="entry name" value="SMALL NUCLEAR RNA ACTIVATING COMPLEX, POLYPEPTIDE 1"/>
    <property type="match status" value="1"/>
</dbReference>
<accession>A0A6G0T8Y3</accession>
<dbReference type="InterPro" id="IPR019188">
    <property type="entry name" value="SNAPC1"/>
</dbReference>
<dbReference type="Proteomes" id="UP000475862">
    <property type="component" value="Unassembled WGS sequence"/>
</dbReference>